<keyword evidence="3" id="KW-1185">Reference proteome</keyword>
<accession>A0A1Q9DX80</accession>
<comment type="caution">
    <text evidence="2">The sequence shown here is derived from an EMBL/GenBank/DDBJ whole genome shotgun (WGS) entry which is preliminary data.</text>
</comment>
<proteinExistence type="predicted"/>
<gene>
    <name evidence="2" type="ORF">AK812_SmicGene17644</name>
</gene>
<reference evidence="2 3" key="1">
    <citation type="submission" date="2016-02" db="EMBL/GenBank/DDBJ databases">
        <title>Genome analysis of coral dinoflagellate symbionts highlights evolutionary adaptations to a symbiotic lifestyle.</title>
        <authorList>
            <person name="Aranda M."/>
            <person name="Li Y."/>
            <person name="Liew Y.J."/>
            <person name="Baumgarten S."/>
            <person name="Simakov O."/>
            <person name="Wilson M."/>
            <person name="Piel J."/>
            <person name="Ashoor H."/>
            <person name="Bougouffa S."/>
            <person name="Bajic V.B."/>
            <person name="Ryu T."/>
            <person name="Ravasi T."/>
            <person name="Bayer T."/>
            <person name="Micklem G."/>
            <person name="Kim H."/>
            <person name="Bhak J."/>
            <person name="Lajeunesse T.C."/>
            <person name="Voolstra C.R."/>
        </authorList>
    </citation>
    <scope>NUCLEOTIDE SEQUENCE [LARGE SCALE GENOMIC DNA]</scope>
    <source>
        <strain evidence="2 3">CCMP2467</strain>
    </source>
</reference>
<evidence type="ECO:0000256" key="1">
    <source>
        <dbReference type="SAM" id="MobiDB-lite"/>
    </source>
</evidence>
<feature type="compositionally biased region" description="Pro residues" evidence="1">
    <location>
        <begin position="100"/>
        <end position="109"/>
    </location>
</feature>
<dbReference type="AlphaFoldDB" id="A0A1Q9DX80"/>
<dbReference type="OrthoDB" id="434534at2759"/>
<dbReference type="Proteomes" id="UP000186817">
    <property type="component" value="Unassembled WGS sequence"/>
</dbReference>
<evidence type="ECO:0000313" key="2">
    <source>
        <dbReference type="EMBL" id="OLP99749.1"/>
    </source>
</evidence>
<name>A0A1Q9DX80_SYMMI</name>
<organism evidence="2 3">
    <name type="scientific">Symbiodinium microadriaticum</name>
    <name type="common">Dinoflagellate</name>
    <name type="synonym">Zooxanthella microadriatica</name>
    <dbReference type="NCBI Taxonomy" id="2951"/>
    <lineage>
        <taxon>Eukaryota</taxon>
        <taxon>Sar</taxon>
        <taxon>Alveolata</taxon>
        <taxon>Dinophyceae</taxon>
        <taxon>Suessiales</taxon>
        <taxon>Symbiodiniaceae</taxon>
        <taxon>Symbiodinium</taxon>
    </lineage>
</organism>
<feature type="region of interest" description="Disordered" evidence="1">
    <location>
        <begin position="89"/>
        <end position="126"/>
    </location>
</feature>
<sequence length="279" mass="29633">MGLRACACTTHLLTLQLSASRVSLEPLQDAAAELVEGMDEDADAPDDASHSPDCHELMAQITQQVLQEHLLEDKDSACDIVSEGPELGRFTSRLRRHRPQPPAAPPPTKRPGRLLGVQEPGSSFSAGTEELPALQHLAQLEQAVLSGSALPALPIWGQMSQGASPPPRSAAPKMPRYPALAAARTSPLSPRLRARSPAETALRGLGFRSANLRGSGRGLARRGAVAAATALWISTEAQRLREEAQQPKSIGTSCAAAFLLNRGPELLEPLSKPLCDLKP</sequence>
<dbReference type="EMBL" id="LSRX01000351">
    <property type="protein sequence ID" value="OLP99749.1"/>
    <property type="molecule type" value="Genomic_DNA"/>
</dbReference>
<evidence type="ECO:0000313" key="3">
    <source>
        <dbReference type="Proteomes" id="UP000186817"/>
    </source>
</evidence>
<protein>
    <submittedName>
        <fullName evidence="2">Uncharacterized protein</fullName>
    </submittedName>
</protein>